<proteinExistence type="inferred from homology"/>
<organism evidence="11 12">
    <name type="scientific">Sphagnum troendelagicum</name>
    <dbReference type="NCBI Taxonomy" id="128251"/>
    <lineage>
        <taxon>Eukaryota</taxon>
        <taxon>Viridiplantae</taxon>
        <taxon>Streptophyta</taxon>
        <taxon>Embryophyta</taxon>
        <taxon>Bryophyta</taxon>
        <taxon>Sphagnophytina</taxon>
        <taxon>Sphagnopsida</taxon>
        <taxon>Sphagnales</taxon>
        <taxon>Sphagnaceae</taxon>
        <taxon>Sphagnum</taxon>
    </lineage>
</organism>
<evidence type="ECO:0000259" key="10">
    <source>
        <dbReference type="Pfam" id="PF04535"/>
    </source>
</evidence>
<feature type="transmembrane region" description="Helical" evidence="8">
    <location>
        <begin position="80"/>
        <end position="99"/>
    </location>
</feature>
<sequence length="120" mass="13788">MVFQFLWSLFVALVDVYAMIAHCSIQCLYFTKVLALGDWVTSFMTLSAACASAGITTFLDNNFNQCATNHCGKYEGAIAMAMLCWMVVSLSFYHSFWFMTMRFIHLTKSISFKLWINWSK</sequence>
<dbReference type="EMBL" id="OZ019904">
    <property type="protein sequence ID" value="CAK9199461.1"/>
    <property type="molecule type" value="Genomic_DNA"/>
</dbReference>
<feature type="chain" id="PRO_5046887966" description="CASP-like protein" evidence="9">
    <location>
        <begin position="19"/>
        <end position="120"/>
    </location>
</feature>
<dbReference type="Pfam" id="PF04535">
    <property type="entry name" value="CASP_dom"/>
    <property type="match status" value="1"/>
</dbReference>
<feature type="domain" description="Casparian strip membrane protein" evidence="10">
    <location>
        <begin position="1"/>
        <end position="86"/>
    </location>
</feature>
<evidence type="ECO:0000313" key="12">
    <source>
        <dbReference type="Proteomes" id="UP001497512"/>
    </source>
</evidence>
<feature type="signal peptide" evidence="9">
    <location>
        <begin position="1"/>
        <end position="18"/>
    </location>
</feature>
<evidence type="ECO:0000256" key="4">
    <source>
        <dbReference type="ARBA" id="ARBA00022475"/>
    </source>
</evidence>
<dbReference type="InterPro" id="IPR045009">
    <property type="entry name" value="CASPL-5"/>
</dbReference>
<reference evidence="11" key="1">
    <citation type="submission" date="2024-02" db="EMBL/GenBank/DDBJ databases">
        <authorList>
            <consortium name="ELIXIR-Norway"/>
            <consortium name="Elixir Norway"/>
        </authorList>
    </citation>
    <scope>NUCLEOTIDE SEQUENCE</scope>
</reference>
<gene>
    <name evidence="11" type="ORF">CSSPTR1EN2_LOCUS4948</name>
</gene>
<comment type="similarity">
    <text evidence="2 8">Belongs to the Casparian strip membrane proteins (CASP) family.</text>
</comment>
<dbReference type="InterPro" id="IPR006702">
    <property type="entry name" value="CASP_dom"/>
</dbReference>
<evidence type="ECO:0000256" key="6">
    <source>
        <dbReference type="ARBA" id="ARBA00022989"/>
    </source>
</evidence>
<keyword evidence="7 8" id="KW-0472">Membrane</keyword>
<evidence type="ECO:0000256" key="7">
    <source>
        <dbReference type="ARBA" id="ARBA00023136"/>
    </source>
</evidence>
<keyword evidence="4 8" id="KW-1003">Cell membrane</keyword>
<keyword evidence="5 8" id="KW-0812">Transmembrane</keyword>
<dbReference type="PANTHER" id="PTHR32021:SF1">
    <property type="entry name" value="CASP-LIKE PROTEIN 5A1"/>
    <property type="match status" value="1"/>
</dbReference>
<keyword evidence="6 8" id="KW-1133">Transmembrane helix</keyword>
<evidence type="ECO:0000256" key="9">
    <source>
        <dbReference type="SAM" id="SignalP"/>
    </source>
</evidence>
<evidence type="ECO:0000256" key="5">
    <source>
        <dbReference type="ARBA" id="ARBA00022692"/>
    </source>
</evidence>
<accession>A0ABP0TLS8</accession>
<evidence type="ECO:0000256" key="1">
    <source>
        <dbReference type="ARBA" id="ARBA00004651"/>
    </source>
</evidence>
<feature type="transmembrane region" description="Helical" evidence="8">
    <location>
        <begin position="39"/>
        <end position="59"/>
    </location>
</feature>
<evidence type="ECO:0000256" key="3">
    <source>
        <dbReference type="ARBA" id="ARBA00011489"/>
    </source>
</evidence>
<evidence type="ECO:0000256" key="2">
    <source>
        <dbReference type="ARBA" id="ARBA00007651"/>
    </source>
</evidence>
<comment type="caution">
    <text evidence="8">Lacks conserved residue(s) required for the propagation of feature annotation.</text>
</comment>
<keyword evidence="12" id="KW-1185">Reference proteome</keyword>
<dbReference type="Proteomes" id="UP001497512">
    <property type="component" value="Chromosome 12"/>
</dbReference>
<name>A0ABP0TLS8_9BRYO</name>
<keyword evidence="9" id="KW-0732">Signal</keyword>
<evidence type="ECO:0000313" key="11">
    <source>
        <dbReference type="EMBL" id="CAK9199461.1"/>
    </source>
</evidence>
<evidence type="ECO:0000256" key="8">
    <source>
        <dbReference type="RuleBase" id="RU361233"/>
    </source>
</evidence>
<protein>
    <recommendedName>
        <fullName evidence="8">CASP-like protein</fullName>
    </recommendedName>
</protein>
<comment type="subcellular location">
    <subcellularLocation>
        <location evidence="1 8">Cell membrane</location>
        <topology evidence="1 8">Multi-pass membrane protein</topology>
    </subcellularLocation>
</comment>
<dbReference type="PANTHER" id="PTHR32021">
    <property type="entry name" value="CASP-LIKE PROTEIN 5B3"/>
    <property type="match status" value="1"/>
</dbReference>
<comment type="subunit">
    <text evidence="3 8">Homodimer and heterodimers.</text>
</comment>